<dbReference type="Gene3D" id="3.10.100.10">
    <property type="entry name" value="Mannose-Binding Protein A, subunit A"/>
    <property type="match status" value="1"/>
</dbReference>
<dbReference type="Pfam" id="PF00059">
    <property type="entry name" value="Lectin_C"/>
    <property type="match status" value="1"/>
</dbReference>
<keyword evidence="3" id="KW-0732">Signal</keyword>
<dbReference type="InterPro" id="IPR016187">
    <property type="entry name" value="CTDL_fold"/>
</dbReference>
<dbReference type="InterPro" id="IPR016186">
    <property type="entry name" value="C-type_lectin-like/link_sf"/>
</dbReference>
<reference evidence="6" key="1">
    <citation type="submission" date="2025-08" db="UniProtKB">
        <authorList>
            <consortium name="RefSeq"/>
        </authorList>
    </citation>
    <scope>IDENTIFICATION</scope>
</reference>
<keyword evidence="2" id="KW-1015">Disulfide bond</keyword>
<accession>A0A8B7YRK5</accession>
<keyword evidence="1" id="KW-0430">Lectin</keyword>
<keyword evidence="5" id="KW-1185">Reference proteome</keyword>
<evidence type="ECO:0000313" key="6">
    <source>
        <dbReference type="RefSeq" id="XP_022095913.1"/>
    </source>
</evidence>
<dbReference type="InterPro" id="IPR001304">
    <property type="entry name" value="C-type_lectin-like"/>
</dbReference>
<dbReference type="OrthoDB" id="6157090at2759"/>
<dbReference type="GeneID" id="110982074"/>
<evidence type="ECO:0000313" key="5">
    <source>
        <dbReference type="Proteomes" id="UP000694845"/>
    </source>
</evidence>
<feature type="domain" description="C-type lectin" evidence="4">
    <location>
        <begin position="44"/>
        <end position="160"/>
    </location>
</feature>
<dbReference type="GO" id="GO:0005615">
    <property type="term" value="C:extracellular space"/>
    <property type="evidence" value="ECO:0007669"/>
    <property type="project" value="TreeGrafter"/>
</dbReference>
<dbReference type="PROSITE" id="PS51257">
    <property type="entry name" value="PROKAR_LIPOPROTEIN"/>
    <property type="match status" value="1"/>
</dbReference>
<sequence length="175" mass="19774">MSPKFFIFSLMSFHVIAGCIGGNEMCKVASGRRRACHSPPWIQWGGKCYQAVMEELTWFEAKDECVQMGGVLVVPQSDEETGFLLLLTQSDFWVNCNDLRKEGTWVCLDGVDEVEYRNWEVRNYLQPDNYGGNENCAEVYSVFGTWNDLPCEMKLLAICSHATSIHHGCTSAPDK</sequence>
<evidence type="ECO:0000256" key="3">
    <source>
        <dbReference type="SAM" id="SignalP"/>
    </source>
</evidence>
<organism evidence="5 6">
    <name type="scientific">Acanthaster planci</name>
    <name type="common">Crown-of-thorns starfish</name>
    <dbReference type="NCBI Taxonomy" id="133434"/>
    <lineage>
        <taxon>Eukaryota</taxon>
        <taxon>Metazoa</taxon>
        <taxon>Echinodermata</taxon>
        <taxon>Eleutherozoa</taxon>
        <taxon>Asterozoa</taxon>
        <taxon>Asteroidea</taxon>
        <taxon>Valvatacea</taxon>
        <taxon>Valvatida</taxon>
        <taxon>Acanthasteridae</taxon>
        <taxon>Acanthaster</taxon>
    </lineage>
</organism>
<evidence type="ECO:0000256" key="2">
    <source>
        <dbReference type="ARBA" id="ARBA00023157"/>
    </source>
</evidence>
<feature type="signal peptide" evidence="3">
    <location>
        <begin position="1"/>
        <end position="21"/>
    </location>
</feature>
<dbReference type="SUPFAM" id="SSF56436">
    <property type="entry name" value="C-type lectin-like"/>
    <property type="match status" value="1"/>
</dbReference>
<feature type="chain" id="PRO_5034923972" evidence="3">
    <location>
        <begin position="22"/>
        <end position="175"/>
    </location>
</feature>
<gene>
    <name evidence="6" type="primary">LOC110982074</name>
</gene>
<dbReference type="RefSeq" id="XP_022095913.1">
    <property type="nucleotide sequence ID" value="XM_022240221.1"/>
</dbReference>
<dbReference type="PROSITE" id="PS50041">
    <property type="entry name" value="C_TYPE_LECTIN_2"/>
    <property type="match status" value="1"/>
</dbReference>
<dbReference type="AlphaFoldDB" id="A0A8B7YRK5"/>
<dbReference type="SMART" id="SM00034">
    <property type="entry name" value="CLECT"/>
    <property type="match status" value="1"/>
</dbReference>
<evidence type="ECO:0000256" key="1">
    <source>
        <dbReference type="ARBA" id="ARBA00022734"/>
    </source>
</evidence>
<dbReference type="GO" id="GO:0030246">
    <property type="term" value="F:carbohydrate binding"/>
    <property type="evidence" value="ECO:0007669"/>
    <property type="project" value="UniProtKB-KW"/>
</dbReference>
<dbReference type="PANTHER" id="PTHR22799">
    <property type="entry name" value="TETRANECTIN-RELATED"/>
    <property type="match status" value="1"/>
</dbReference>
<dbReference type="InterPro" id="IPR051663">
    <property type="entry name" value="CLec_Tetranectin-domain"/>
</dbReference>
<name>A0A8B7YRK5_ACAPL</name>
<protein>
    <submittedName>
        <fullName evidence="6">Asialoglycoprotein receptor 2-like</fullName>
    </submittedName>
</protein>
<dbReference type="Proteomes" id="UP000694845">
    <property type="component" value="Unplaced"/>
</dbReference>
<dbReference type="PROSITE" id="PS00615">
    <property type="entry name" value="C_TYPE_LECTIN_1"/>
    <property type="match status" value="1"/>
</dbReference>
<dbReference type="InterPro" id="IPR018378">
    <property type="entry name" value="C-type_lectin_CS"/>
</dbReference>
<evidence type="ECO:0000259" key="4">
    <source>
        <dbReference type="PROSITE" id="PS50041"/>
    </source>
</evidence>
<proteinExistence type="predicted"/>
<dbReference type="KEGG" id="aplc:110982074"/>
<dbReference type="OMA" id="MCKASIA"/>
<dbReference type="PANTHER" id="PTHR22799:SF3">
    <property type="entry name" value="TETRANECTIN"/>
    <property type="match status" value="1"/>
</dbReference>